<name>A0A7W7W6V0_9ACTN</name>
<accession>A0A7W7W6V0</accession>
<keyword evidence="2" id="KW-1185">Reference proteome</keyword>
<sequence>MSIVEILTAVAFLVFSDNTTETVDLGVFDDPL</sequence>
<evidence type="ECO:0000313" key="1">
    <source>
        <dbReference type="EMBL" id="MBB4935324.1"/>
    </source>
</evidence>
<protein>
    <submittedName>
        <fullName evidence="1">Uncharacterized protein</fullName>
    </submittedName>
</protein>
<evidence type="ECO:0000313" key="2">
    <source>
        <dbReference type="Proteomes" id="UP000523007"/>
    </source>
</evidence>
<proteinExistence type="predicted"/>
<gene>
    <name evidence="1" type="ORF">F4561_006218</name>
</gene>
<dbReference type="AlphaFoldDB" id="A0A7W7W6V0"/>
<reference evidence="1 2" key="1">
    <citation type="submission" date="2020-08" db="EMBL/GenBank/DDBJ databases">
        <title>Sequencing the genomes of 1000 actinobacteria strains.</title>
        <authorList>
            <person name="Klenk H.-P."/>
        </authorList>
    </citation>
    <scope>NUCLEOTIDE SEQUENCE [LARGE SCALE GENOMIC DNA]</scope>
    <source>
        <strain evidence="1 2">DSM 102030</strain>
    </source>
</reference>
<organism evidence="1 2">
    <name type="scientific">Lipingzhangella halophila</name>
    <dbReference type="NCBI Taxonomy" id="1783352"/>
    <lineage>
        <taxon>Bacteria</taxon>
        <taxon>Bacillati</taxon>
        <taxon>Actinomycetota</taxon>
        <taxon>Actinomycetes</taxon>
        <taxon>Streptosporangiales</taxon>
        <taxon>Nocardiopsidaceae</taxon>
        <taxon>Lipingzhangella</taxon>
    </lineage>
</organism>
<comment type="caution">
    <text evidence="1">The sequence shown here is derived from an EMBL/GenBank/DDBJ whole genome shotgun (WGS) entry which is preliminary data.</text>
</comment>
<dbReference type="EMBL" id="JACHJT010000002">
    <property type="protein sequence ID" value="MBB4935324.1"/>
    <property type="molecule type" value="Genomic_DNA"/>
</dbReference>
<dbReference type="Proteomes" id="UP000523007">
    <property type="component" value="Unassembled WGS sequence"/>
</dbReference>